<evidence type="ECO:0000256" key="5">
    <source>
        <dbReference type="ARBA" id="ARBA00023244"/>
    </source>
</evidence>
<comment type="similarity">
    <text evidence="1 7 8">Belongs to the ferrochelatase family.</text>
</comment>
<dbReference type="InterPro" id="IPR033659">
    <property type="entry name" value="Ferrochelatase_N"/>
</dbReference>
<evidence type="ECO:0000256" key="3">
    <source>
        <dbReference type="ARBA" id="ARBA00023133"/>
    </source>
</evidence>
<protein>
    <recommendedName>
        <fullName evidence="7 8">Ferrochelatase</fullName>
        <ecNumber evidence="7 8">4.98.1.1</ecNumber>
    </recommendedName>
    <alternativeName>
        <fullName evidence="7">Heme synthase</fullName>
    </alternativeName>
    <alternativeName>
        <fullName evidence="7">Protoheme ferro-lyase</fullName>
    </alternativeName>
</protein>
<dbReference type="Gene3D" id="3.40.50.1400">
    <property type="match status" value="2"/>
</dbReference>
<dbReference type="GO" id="GO:0016829">
    <property type="term" value="F:lyase activity"/>
    <property type="evidence" value="ECO:0007669"/>
    <property type="project" value="UniProtKB-KW"/>
</dbReference>
<feature type="binding site" evidence="7">
    <location>
        <position position="268"/>
    </location>
    <ligand>
        <name>Fe(2+)</name>
        <dbReference type="ChEBI" id="CHEBI:29033"/>
    </ligand>
</feature>
<keyword evidence="2 7" id="KW-0408">Iron</keyword>
<dbReference type="RefSeq" id="WP_230550295.1">
    <property type="nucleotide sequence ID" value="NZ_JAJISD010000003.1"/>
</dbReference>
<dbReference type="EC" id="4.98.1.1" evidence="7 8"/>
<comment type="catalytic activity">
    <reaction evidence="6">
        <text>Fe-coproporphyrin III + 2 H(+) = coproporphyrin III + Fe(2+)</text>
        <dbReference type="Rhea" id="RHEA:49572"/>
        <dbReference type="ChEBI" id="CHEBI:15378"/>
        <dbReference type="ChEBI" id="CHEBI:29033"/>
        <dbReference type="ChEBI" id="CHEBI:68438"/>
        <dbReference type="ChEBI" id="CHEBI:131725"/>
        <dbReference type="EC" id="4.99.1.9"/>
    </reaction>
    <physiologicalReaction direction="right-to-left" evidence="6">
        <dbReference type="Rhea" id="RHEA:49574"/>
    </physiologicalReaction>
</comment>
<reference evidence="9 10" key="1">
    <citation type="submission" date="2021-11" db="EMBL/GenBank/DDBJ databases">
        <authorList>
            <person name="Lee D.-H."/>
            <person name="Kim S.-B."/>
        </authorList>
    </citation>
    <scope>NUCLEOTIDE SEQUENCE [LARGE SCALE GENOMIC DNA]</scope>
    <source>
        <strain evidence="9 10">KCTC 52223</strain>
    </source>
</reference>
<comment type="catalytic activity">
    <reaction evidence="7 8">
        <text>heme b + 2 H(+) = protoporphyrin IX + Fe(2+)</text>
        <dbReference type="Rhea" id="RHEA:22584"/>
        <dbReference type="ChEBI" id="CHEBI:15378"/>
        <dbReference type="ChEBI" id="CHEBI:29033"/>
        <dbReference type="ChEBI" id="CHEBI:57306"/>
        <dbReference type="ChEBI" id="CHEBI:60344"/>
        <dbReference type="EC" id="4.98.1.1"/>
    </reaction>
</comment>
<proteinExistence type="inferred from homology"/>
<keyword evidence="7" id="KW-0479">Metal-binding</keyword>
<dbReference type="Pfam" id="PF00762">
    <property type="entry name" value="Ferrochelatase"/>
    <property type="match status" value="1"/>
</dbReference>
<dbReference type="SUPFAM" id="SSF53800">
    <property type="entry name" value="Chelatase"/>
    <property type="match status" value="1"/>
</dbReference>
<accession>A0ABS8KSN5</accession>
<evidence type="ECO:0000313" key="10">
    <source>
        <dbReference type="Proteomes" id="UP001198862"/>
    </source>
</evidence>
<keyword evidence="3 7" id="KW-0350">Heme biosynthesis</keyword>
<dbReference type="InterPro" id="IPR019772">
    <property type="entry name" value="Ferrochelatase_AS"/>
</dbReference>
<name>A0ABS8KSN5_9HYPH</name>
<dbReference type="PANTHER" id="PTHR11108:SF1">
    <property type="entry name" value="FERROCHELATASE, MITOCHONDRIAL"/>
    <property type="match status" value="1"/>
</dbReference>
<dbReference type="HAMAP" id="MF_00323">
    <property type="entry name" value="Ferrochelatase"/>
    <property type="match status" value="1"/>
</dbReference>
<dbReference type="CDD" id="cd03411">
    <property type="entry name" value="Ferrochelatase_N"/>
    <property type="match status" value="1"/>
</dbReference>
<comment type="pathway">
    <text evidence="7 8">Porphyrin-containing compound metabolism; protoheme biosynthesis; protoheme from protoporphyrin-IX: step 1/1.</text>
</comment>
<sequence length="343" mass="37191">MKIAIVLFNLGGPDSPEAVQPFLRNLFSDPAIITLPSFFRLPLARFISSRRAPKAQAIYAQIGGSSPILGQTEAQARALEEALGPGHEWRGYVCMRYWHPMTEAVVRSVKRFAPDRIVLLPLYPQFSTTTTASSVKAWKEEAAKAKLTVPTQTLCCYPDENGFVQASADLVKQGLADAGDRPVRVLFSAHGLPEKVIKAGDPYQSQVERTAKAIADRIGGLDWSVCYQSRVGPLKWIGPSTDVEIQRAGSDGKAVVLYPLAFVSEHSETLVELDIEYRHLAEKNGVPAYVRVPTVGTHPAFIAGLADRVRALMAEPHVPVCHGARSMPCSGNHLGCPLIAGAS</sequence>
<evidence type="ECO:0000313" key="9">
    <source>
        <dbReference type="EMBL" id="MCC8429079.1"/>
    </source>
</evidence>
<evidence type="ECO:0000256" key="7">
    <source>
        <dbReference type="HAMAP-Rule" id="MF_00323"/>
    </source>
</evidence>
<evidence type="ECO:0000256" key="8">
    <source>
        <dbReference type="RuleBase" id="RU000607"/>
    </source>
</evidence>
<dbReference type="PROSITE" id="PS00534">
    <property type="entry name" value="FERROCHELATASE"/>
    <property type="match status" value="1"/>
</dbReference>
<comment type="function">
    <text evidence="7 8">Catalyzes the ferrous insertion into protoporphyrin IX.</text>
</comment>
<keyword evidence="10" id="KW-1185">Reference proteome</keyword>
<dbReference type="CDD" id="cd00419">
    <property type="entry name" value="Ferrochelatase_C"/>
    <property type="match status" value="1"/>
</dbReference>
<feature type="binding site" evidence="7">
    <location>
        <position position="190"/>
    </location>
    <ligand>
        <name>Fe(2+)</name>
        <dbReference type="ChEBI" id="CHEBI:29033"/>
    </ligand>
</feature>
<evidence type="ECO:0000256" key="6">
    <source>
        <dbReference type="ARBA" id="ARBA00024536"/>
    </source>
</evidence>
<dbReference type="Proteomes" id="UP001198862">
    <property type="component" value="Unassembled WGS sequence"/>
</dbReference>
<dbReference type="InterPro" id="IPR033644">
    <property type="entry name" value="Ferrochelatase_C"/>
</dbReference>
<keyword evidence="5 7" id="KW-0627">Porphyrin biosynthesis</keyword>
<keyword evidence="4 7" id="KW-0456">Lyase</keyword>
<dbReference type="InterPro" id="IPR001015">
    <property type="entry name" value="Ferrochelatase"/>
</dbReference>
<comment type="caution">
    <text evidence="9">The sequence shown here is derived from an EMBL/GenBank/DDBJ whole genome shotgun (WGS) entry which is preliminary data.</text>
</comment>
<evidence type="ECO:0000256" key="1">
    <source>
        <dbReference type="ARBA" id="ARBA00007718"/>
    </source>
</evidence>
<gene>
    <name evidence="7 9" type="primary">hemH</name>
    <name evidence="9" type="ORF">LJ725_08885</name>
</gene>
<evidence type="ECO:0000256" key="2">
    <source>
        <dbReference type="ARBA" id="ARBA00023004"/>
    </source>
</evidence>
<dbReference type="EMBL" id="JAJISD010000003">
    <property type="protein sequence ID" value="MCC8429079.1"/>
    <property type="molecule type" value="Genomic_DNA"/>
</dbReference>
<keyword evidence="7 8" id="KW-0963">Cytoplasm</keyword>
<dbReference type="NCBIfam" id="TIGR00109">
    <property type="entry name" value="hemH"/>
    <property type="match status" value="1"/>
</dbReference>
<evidence type="ECO:0000256" key="4">
    <source>
        <dbReference type="ARBA" id="ARBA00023239"/>
    </source>
</evidence>
<comment type="subcellular location">
    <subcellularLocation>
        <location evidence="7 8">Cytoplasm</location>
    </subcellularLocation>
</comment>
<organism evidence="9 10">
    <name type="scientific">Reyranella aquatilis</name>
    <dbReference type="NCBI Taxonomy" id="2035356"/>
    <lineage>
        <taxon>Bacteria</taxon>
        <taxon>Pseudomonadati</taxon>
        <taxon>Pseudomonadota</taxon>
        <taxon>Alphaproteobacteria</taxon>
        <taxon>Hyphomicrobiales</taxon>
        <taxon>Reyranellaceae</taxon>
        <taxon>Reyranella</taxon>
    </lineage>
</organism>
<dbReference type="PANTHER" id="PTHR11108">
    <property type="entry name" value="FERROCHELATASE"/>
    <property type="match status" value="1"/>
</dbReference>